<evidence type="ECO:0000313" key="3">
    <source>
        <dbReference type="Proteomes" id="UP000565711"/>
    </source>
</evidence>
<comment type="caution">
    <text evidence="2">The sequence shown here is derived from an EMBL/GenBank/DDBJ whole genome shotgun (WGS) entry which is preliminary data.</text>
</comment>
<dbReference type="AlphaFoldDB" id="A0A846Y1L3"/>
<protein>
    <submittedName>
        <fullName evidence="2">Uncharacterized protein</fullName>
    </submittedName>
</protein>
<organism evidence="2 3">
    <name type="scientific">Nocardia vermiculata</name>
    <dbReference type="NCBI Taxonomy" id="257274"/>
    <lineage>
        <taxon>Bacteria</taxon>
        <taxon>Bacillati</taxon>
        <taxon>Actinomycetota</taxon>
        <taxon>Actinomycetes</taxon>
        <taxon>Mycobacteriales</taxon>
        <taxon>Nocardiaceae</taxon>
        <taxon>Nocardia</taxon>
    </lineage>
</organism>
<feature type="region of interest" description="Disordered" evidence="1">
    <location>
        <begin position="20"/>
        <end position="46"/>
    </location>
</feature>
<proteinExistence type="predicted"/>
<accession>A0A846Y1L3</accession>
<gene>
    <name evidence="2" type="ORF">HGA08_21260</name>
</gene>
<dbReference type="RefSeq" id="WP_067874293.1">
    <property type="nucleotide sequence ID" value="NZ_JAAXOP010000013.1"/>
</dbReference>
<dbReference type="EMBL" id="JAAXOP010000013">
    <property type="protein sequence ID" value="NKY52737.1"/>
    <property type="molecule type" value="Genomic_DNA"/>
</dbReference>
<evidence type="ECO:0000256" key="1">
    <source>
        <dbReference type="SAM" id="MobiDB-lite"/>
    </source>
</evidence>
<sequence>MKAPPRPRYREKYESIWQREQYGTGRSAGPDFSIPPPRPARESRSGIRLRFRIRNERRHKGLGADEPMITARIR</sequence>
<evidence type="ECO:0000313" key="2">
    <source>
        <dbReference type="EMBL" id="NKY52737.1"/>
    </source>
</evidence>
<name>A0A846Y1L3_9NOCA</name>
<keyword evidence="3" id="KW-1185">Reference proteome</keyword>
<dbReference type="Proteomes" id="UP000565711">
    <property type="component" value="Unassembled WGS sequence"/>
</dbReference>
<reference evidence="2 3" key="1">
    <citation type="submission" date="2020-04" db="EMBL/GenBank/DDBJ databases">
        <title>MicrobeNet Type strains.</title>
        <authorList>
            <person name="Nicholson A.C."/>
        </authorList>
    </citation>
    <scope>NUCLEOTIDE SEQUENCE [LARGE SCALE GENOMIC DNA]</scope>
    <source>
        <strain evidence="2 3">JCM 12354</strain>
    </source>
</reference>